<dbReference type="EMBL" id="LXQA010280325">
    <property type="protein sequence ID" value="MCI40491.1"/>
    <property type="molecule type" value="Genomic_DNA"/>
</dbReference>
<organism evidence="1 2">
    <name type="scientific">Trifolium medium</name>
    <dbReference type="NCBI Taxonomy" id="97028"/>
    <lineage>
        <taxon>Eukaryota</taxon>
        <taxon>Viridiplantae</taxon>
        <taxon>Streptophyta</taxon>
        <taxon>Embryophyta</taxon>
        <taxon>Tracheophyta</taxon>
        <taxon>Spermatophyta</taxon>
        <taxon>Magnoliopsida</taxon>
        <taxon>eudicotyledons</taxon>
        <taxon>Gunneridae</taxon>
        <taxon>Pentapetalae</taxon>
        <taxon>rosids</taxon>
        <taxon>fabids</taxon>
        <taxon>Fabales</taxon>
        <taxon>Fabaceae</taxon>
        <taxon>Papilionoideae</taxon>
        <taxon>50 kb inversion clade</taxon>
        <taxon>NPAAA clade</taxon>
        <taxon>Hologalegina</taxon>
        <taxon>IRL clade</taxon>
        <taxon>Trifolieae</taxon>
        <taxon>Trifolium</taxon>
    </lineage>
</organism>
<evidence type="ECO:0000313" key="2">
    <source>
        <dbReference type="Proteomes" id="UP000265520"/>
    </source>
</evidence>
<dbReference type="Proteomes" id="UP000265520">
    <property type="component" value="Unassembled WGS sequence"/>
</dbReference>
<feature type="non-terminal residue" evidence="1">
    <location>
        <position position="49"/>
    </location>
</feature>
<sequence>MIRYAPGIIDDDEVTDDMYDCLLKLVEDPGKRAKVDYQLEDFKVKKENF</sequence>
<name>A0A392RV28_9FABA</name>
<evidence type="ECO:0000313" key="1">
    <source>
        <dbReference type="EMBL" id="MCI40491.1"/>
    </source>
</evidence>
<proteinExistence type="predicted"/>
<comment type="caution">
    <text evidence="1">The sequence shown here is derived from an EMBL/GenBank/DDBJ whole genome shotgun (WGS) entry which is preliminary data.</text>
</comment>
<reference evidence="1 2" key="1">
    <citation type="journal article" date="2018" name="Front. Plant Sci.">
        <title>Red Clover (Trifolium pratense) and Zigzag Clover (T. medium) - A Picture of Genomic Similarities and Differences.</title>
        <authorList>
            <person name="Dluhosova J."/>
            <person name="Istvanek J."/>
            <person name="Nedelnik J."/>
            <person name="Repkova J."/>
        </authorList>
    </citation>
    <scope>NUCLEOTIDE SEQUENCE [LARGE SCALE GENOMIC DNA]</scope>
    <source>
        <strain evidence="2">cv. 10/8</strain>
        <tissue evidence="1">Leaf</tissue>
    </source>
</reference>
<dbReference type="AlphaFoldDB" id="A0A392RV28"/>
<keyword evidence="2" id="KW-1185">Reference proteome</keyword>
<protein>
    <submittedName>
        <fullName evidence="1">Uncharacterized protein</fullName>
    </submittedName>
</protein>
<accession>A0A392RV28</accession>